<dbReference type="Gene3D" id="1.10.10.790">
    <property type="entry name" value="Surp module"/>
    <property type="match status" value="2"/>
</dbReference>
<dbReference type="PANTHER" id="PTHR15316">
    <property type="entry name" value="SPLICEOSOME ASSOCIATED PROTEIN 114/SWAP SPLICING FACTOR-RELATED"/>
    <property type="match status" value="1"/>
</dbReference>
<feature type="compositionally biased region" description="Pro residues" evidence="8">
    <location>
        <begin position="1177"/>
        <end position="1200"/>
    </location>
</feature>
<organism evidence="12 13">
    <name type="scientific">Olea europaea subsp. europaea</name>
    <dbReference type="NCBI Taxonomy" id="158383"/>
    <lineage>
        <taxon>Eukaryota</taxon>
        <taxon>Viridiplantae</taxon>
        <taxon>Streptophyta</taxon>
        <taxon>Embryophyta</taxon>
        <taxon>Tracheophyta</taxon>
        <taxon>Spermatophyta</taxon>
        <taxon>Magnoliopsida</taxon>
        <taxon>eudicotyledons</taxon>
        <taxon>Gunneridae</taxon>
        <taxon>Pentapetalae</taxon>
        <taxon>asterids</taxon>
        <taxon>lamiids</taxon>
        <taxon>Lamiales</taxon>
        <taxon>Oleaceae</taxon>
        <taxon>Oleeae</taxon>
        <taxon>Olea</taxon>
    </lineage>
</organism>
<accession>A0A8S0PXV5</accession>
<dbReference type="Pfam" id="PF14327">
    <property type="entry name" value="CSTF2_hinge"/>
    <property type="match status" value="1"/>
</dbReference>
<dbReference type="InterPro" id="IPR035563">
    <property type="entry name" value="SF3As1_ubi"/>
</dbReference>
<evidence type="ECO:0000259" key="10">
    <source>
        <dbReference type="PROSITE" id="PS50102"/>
    </source>
</evidence>
<feature type="region of interest" description="Disordered" evidence="8">
    <location>
        <begin position="359"/>
        <end position="384"/>
    </location>
</feature>
<feature type="region of interest" description="Disordered" evidence="8">
    <location>
        <begin position="400"/>
        <end position="460"/>
    </location>
</feature>
<dbReference type="InterPro" id="IPR038192">
    <property type="entry name" value="CSTF_C_sf"/>
</dbReference>
<dbReference type="OrthoDB" id="447637at2759"/>
<dbReference type="SMART" id="SM00360">
    <property type="entry name" value="RRM"/>
    <property type="match status" value="1"/>
</dbReference>
<dbReference type="InterPro" id="IPR045146">
    <property type="entry name" value="SF3A1"/>
</dbReference>
<reference evidence="12 13" key="1">
    <citation type="submission" date="2019-12" db="EMBL/GenBank/DDBJ databases">
        <authorList>
            <person name="Alioto T."/>
            <person name="Alioto T."/>
            <person name="Gomez Garrido J."/>
        </authorList>
    </citation>
    <scope>NUCLEOTIDE SEQUENCE [LARGE SCALE GENOMIC DNA]</scope>
</reference>
<dbReference type="InterPro" id="IPR025742">
    <property type="entry name" value="CSTF2_hinge"/>
</dbReference>
<feature type="region of interest" description="Disordered" evidence="8">
    <location>
        <begin position="623"/>
        <end position="661"/>
    </location>
</feature>
<dbReference type="CDD" id="cd12398">
    <property type="entry name" value="RRM_CSTF2_RNA15_like"/>
    <property type="match status" value="1"/>
</dbReference>
<dbReference type="FunFam" id="3.10.20.90:FF:000178">
    <property type="entry name" value="Probable splicing factor 3A subunit 1"/>
    <property type="match status" value="1"/>
</dbReference>
<dbReference type="PROSITE" id="PS50128">
    <property type="entry name" value="SURP"/>
    <property type="match status" value="2"/>
</dbReference>
<feature type="region of interest" description="Disordered" evidence="8">
    <location>
        <begin position="533"/>
        <end position="553"/>
    </location>
</feature>
<feature type="compositionally biased region" description="Basic and acidic residues" evidence="8">
    <location>
        <begin position="85"/>
        <end position="98"/>
    </location>
</feature>
<keyword evidence="4" id="KW-0677">Repeat</keyword>
<evidence type="ECO:0000313" key="12">
    <source>
        <dbReference type="EMBL" id="CAA2958390.1"/>
    </source>
</evidence>
<dbReference type="GO" id="GO:0003723">
    <property type="term" value="F:RNA binding"/>
    <property type="evidence" value="ECO:0007669"/>
    <property type="project" value="UniProtKB-UniRule"/>
</dbReference>
<dbReference type="Pfam" id="PF12230">
    <property type="entry name" value="PRP21_like_P"/>
    <property type="match status" value="1"/>
</dbReference>
<dbReference type="GO" id="GO:0071004">
    <property type="term" value="C:U2-type prespliceosome"/>
    <property type="evidence" value="ECO:0007669"/>
    <property type="project" value="TreeGrafter"/>
</dbReference>
<dbReference type="InterPro" id="IPR000061">
    <property type="entry name" value="Surp"/>
</dbReference>
<feature type="region of interest" description="Disordered" evidence="8">
    <location>
        <begin position="1035"/>
        <end position="1071"/>
    </location>
</feature>
<dbReference type="GO" id="GO:0045292">
    <property type="term" value="P:mRNA cis splicing, via spliceosome"/>
    <property type="evidence" value="ECO:0007669"/>
    <property type="project" value="InterPro"/>
</dbReference>
<feature type="region of interest" description="Disordered" evidence="8">
    <location>
        <begin position="1168"/>
        <end position="1208"/>
    </location>
</feature>
<dbReference type="Gene3D" id="1.10.20.70">
    <property type="entry name" value="Transcription termination and cleavage factor, C-terminal domain"/>
    <property type="match status" value="1"/>
</dbReference>
<evidence type="ECO:0000256" key="3">
    <source>
        <dbReference type="ARBA" id="ARBA00022728"/>
    </source>
</evidence>
<dbReference type="FunFam" id="3.30.70.330:FF:000378">
    <property type="entry name" value="Cleavage stimulating factor 64"/>
    <property type="match status" value="1"/>
</dbReference>
<dbReference type="FunFam" id="1.10.10.790:FF:000002">
    <property type="entry name" value="Splicing factor 3A subunit 1"/>
    <property type="match status" value="1"/>
</dbReference>
<evidence type="ECO:0000256" key="1">
    <source>
        <dbReference type="ARBA" id="ARBA00004123"/>
    </source>
</evidence>
<keyword evidence="3" id="KW-0747">Spliceosome</keyword>
<evidence type="ECO:0000256" key="4">
    <source>
        <dbReference type="ARBA" id="ARBA00022737"/>
    </source>
</evidence>
<dbReference type="FunFam" id="1.10.10.790:FF:000001">
    <property type="entry name" value="Splicing factor 3a, subunit 1"/>
    <property type="match status" value="1"/>
</dbReference>
<dbReference type="GO" id="GO:0071013">
    <property type="term" value="C:catalytic step 2 spliceosome"/>
    <property type="evidence" value="ECO:0007669"/>
    <property type="project" value="TreeGrafter"/>
</dbReference>
<dbReference type="InterPro" id="IPR035979">
    <property type="entry name" value="RBD_domain_sf"/>
</dbReference>
<dbReference type="Gene3D" id="1.25.40.630">
    <property type="match status" value="1"/>
</dbReference>
<proteinExistence type="predicted"/>
<gene>
    <name evidence="12" type="ORF">OLEA9_A094558</name>
</gene>
<dbReference type="Pfam" id="PF01805">
    <property type="entry name" value="Surp"/>
    <property type="match status" value="2"/>
</dbReference>
<name>A0A8S0PXV5_OLEEU</name>
<dbReference type="InterPro" id="IPR026896">
    <property type="entry name" value="CSTF_C"/>
</dbReference>
<feature type="region of interest" description="Disordered" evidence="8">
    <location>
        <begin position="841"/>
        <end position="860"/>
    </location>
</feature>
<dbReference type="GO" id="GO:0031124">
    <property type="term" value="P:mRNA 3'-end processing"/>
    <property type="evidence" value="ECO:0007669"/>
    <property type="project" value="InterPro"/>
</dbReference>
<keyword evidence="2" id="KW-0507">mRNA processing</keyword>
<dbReference type="PANTHER" id="PTHR15316:SF1">
    <property type="entry name" value="SPLICING FACTOR 3A SUBUNIT 1"/>
    <property type="match status" value="1"/>
</dbReference>
<evidence type="ECO:0000256" key="7">
    <source>
        <dbReference type="PROSITE-ProRule" id="PRU00176"/>
    </source>
</evidence>
<dbReference type="GO" id="GO:0000381">
    <property type="term" value="P:regulation of alternative mRNA splicing, via spliceosome"/>
    <property type="evidence" value="ECO:0007669"/>
    <property type="project" value="TreeGrafter"/>
</dbReference>
<dbReference type="SMART" id="SM00648">
    <property type="entry name" value="SWAP"/>
    <property type="match status" value="2"/>
</dbReference>
<dbReference type="InterPro" id="IPR012677">
    <property type="entry name" value="Nucleotide-bd_a/b_plait_sf"/>
</dbReference>
<dbReference type="Pfam" id="PF00240">
    <property type="entry name" value="ubiquitin"/>
    <property type="match status" value="1"/>
</dbReference>
<evidence type="ECO:0000256" key="8">
    <source>
        <dbReference type="SAM" id="MobiDB-lite"/>
    </source>
</evidence>
<dbReference type="PROSITE" id="PS50053">
    <property type="entry name" value="UBIQUITIN_2"/>
    <property type="match status" value="1"/>
</dbReference>
<feature type="compositionally biased region" description="Polar residues" evidence="8">
    <location>
        <begin position="624"/>
        <end position="636"/>
    </location>
</feature>
<dbReference type="CDD" id="cd01800">
    <property type="entry name" value="Ubl_SF3a120"/>
    <property type="match status" value="1"/>
</dbReference>
<dbReference type="Proteomes" id="UP000594638">
    <property type="component" value="Unassembled WGS sequence"/>
</dbReference>
<feature type="region of interest" description="Disordered" evidence="8">
    <location>
        <begin position="85"/>
        <end position="104"/>
    </location>
</feature>
<evidence type="ECO:0000256" key="5">
    <source>
        <dbReference type="ARBA" id="ARBA00023187"/>
    </source>
</evidence>
<keyword evidence="6" id="KW-0539">Nucleus</keyword>
<evidence type="ECO:0000259" key="11">
    <source>
        <dbReference type="PROSITE" id="PS50128"/>
    </source>
</evidence>
<feature type="domain" description="SURP motif" evidence="11">
    <location>
        <begin position="574"/>
        <end position="616"/>
    </location>
</feature>
<feature type="domain" description="RRM" evidence="10">
    <location>
        <begin position="9"/>
        <end position="87"/>
    </location>
</feature>
<dbReference type="InterPro" id="IPR022030">
    <property type="entry name" value="SF3A1_dom"/>
</dbReference>
<evidence type="ECO:0000259" key="9">
    <source>
        <dbReference type="PROSITE" id="PS50053"/>
    </source>
</evidence>
<protein>
    <submittedName>
        <fullName evidence="12">Probable splicing factor 3A subunit 1</fullName>
    </submittedName>
</protein>
<feature type="compositionally biased region" description="Basic and acidic residues" evidence="8">
    <location>
        <begin position="1001"/>
        <end position="1010"/>
    </location>
</feature>
<feature type="compositionally biased region" description="Pro residues" evidence="8">
    <location>
        <begin position="1052"/>
        <end position="1071"/>
    </location>
</feature>
<dbReference type="InterPro" id="IPR029071">
    <property type="entry name" value="Ubiquitin-like_domsf"/>
</dbReference>
<dbReference type="SMART" id="SM00213">
    <property type="entry name" value="UBQ"/>
    <property type="match status" value="1"/>
</dbReference>
<comment type="subcellular location">
    <subcellularLocation>
        <location evidence="1">Nucleus</location>
    </subcellularLocation>
</comment>
<keyword evidence="7" id="KW-0694">RNA-binding</keyword>
<dbReference type="Pfam" id="PF00076">
    <property type="entry name" value="RRM_1"/>
    <property type="match status" value="1"/>
</dbReference>
<feature type="region of interest" description="Disordered" evidence="8">
    <location>
        <begin position="1001"/>
        <end position="1022"/>
    </location>
</feature>
<dbReference type="EMBL" id="CACTIH010000267">
    <property type="protein sequence ID" value="CAA2958390.1"/>
    <property type="molecule type" value="Genomic_DNA"/>
</dbReference>
<dbReference type="PROSITE" id="PS50102">
    <property type="entry name" value="RRM"/>
    <property type="match status" value="1"/>
</dbReference>
<feature type="compositionally biased region" description="Polar residues" evidence="8">
    <location>
        <begin position="363"/>
        <end position="384"/>
    </location>
</feature>
<sequence length="1419" mass="156339">MASSQSQHRSVFVGNIPYDATEEQLIQICEEVGPVVSFRLVIDRETGKPKGYGFCEYKDEETALSARRNLQGYEINGRQLRVDFAENDKNADRNREQGRGGPGMVTNVDPQKQFGGPAVSDLSFHQPLGDSVAAAAATVMAGALGGAQTTSTSNQIGLQSQPVLGTDPLTLHLSKMSRSQLTGIISEMKAMATQKKEQARQLLLASPNLSKALFQAQIMLGMVPPQMLQMPNIRQSSSQPAQFSLQSGQHAITQYLPGLPPLPRMHPNLSHAQENQISSSHPNHYPVLPQIPTQTQIQRPQLTQNQVLRQGQLPAQPGISVLPSVRPQELGNLSVRPHIQQGTSSSLNQRVHTPMLQHPGPIASTSSGYAGQMITPNATLKPSSQTHLQFPAQGFQQPTSVGTQNNMDLKGHSVDQMNHSSNLATPVPGATPNFVNSRKQDSRSEGISNSQKQEAEVPPEMESALIHQVLSLTPEQISSLPPEQQQETVLPCYNIFQTDWKMLGSLPILPLPAPPSDGNLGPTPPAQVIEESKDEEMNGDKTNDNDVSNSLPTTVKTHTKTIGIIYPPPDIRNIVDKTTQFVVKNGPEFEKRIIANNEGNAKFNFLRASDPYHAYYQHRLSEARAQNQTSSQQQPSELADLSAPESAATAPAADASDASVKLDPSAQFRPVRKLLEPPEAEQYTVRLPEGITGEELDIIKLTAQFVARNGKSFLTGLTSREINNPQFHFLKPTHSMFMFFTSLADAYSKVLMPPKGYTDKLRNSVADMTTVLERCLHRLEWERSQEQARQKAEDEIEQERLQMAMIDWHDFVVVETIDFADDEDEDLPPPMTLEEVIRRSKMSTMEEEEIAEPEKEVEMEMDEEEVQLVEEGMRAASLEENGDMNNNGAKPTLEEQEPPMRIVKNWKRPEERIPAERDPTKYGVSPITGELIPINEMSEHMRISLIDPKYKEQKERMFAKIRETTLAADDEISRNIVGLARTRPDIFGTTEEEVSNAVKAEIEKKKDEQPKQVIWDGHTGSIGRTASQAISQNIAGEDQNDPTNNDARNLPGPAPPPPRPGMPSIRPLPPPPGLVLNIPRPPTTLQYPTTSNAGVIAPPPPRLPVVNMIPSVRPPPPPMSMMQGQPLMVNRPPMPPSMPLNSSGVPVPPPPGSQFTPLGGARPFVPHPMSQPGMHMVPPPPMPQGMPPPPPPEEAPPPLPEEPEPKRQKLDDSMLIPEEQFLAQHAGPACINISVPNVDEGNLKGQVLGITVASLSETVGSLKEKIAGEIQLPANKQKLSGKAGFLKDNLSLAYYNVAPGDSLSLSLRERGDLASWRSSLEGNVKLTDFIKSLLYIFVLRVPGRDQLNQVLDDDDVAAKHAREQEIIMYMTLMTSSLQNMLGNKKFTEMCIIRIQKNPENFCYPLPISEMSSTCNKVNF</sequence>
<dbReference type="InterPro" id="IPR000626">
    <property type="entry name" value="Ubiquitin-like_dom"/>
</dbReference>
<keyword evidence="5" id="KW-0508">mRNA splicing</keyword>
<dbReference type="SUPFAM" id="SSF54236">
    <property type="entry name" value="Ubiquitin-like"/>
    <property type="match status" value="1"/>
</dbReference>
<dbReference type="GO" id="GO:0005686">
    <property type="term" value="C:U2 snRNP"/>
    <property type="evidence" value="ECO:0007669"/>
    <property type="project" value="TreeGrafter"/>
</dbReference>
<feature type="compositionally biased region" description="Low complexity" evidence="8">
    <location>
        <begin position="642"/>
        <end position="659"/>
    </location>
</feature>
<evidence type="ECO:0000313" key="13">
    <source>
        <dbReference type="Proteomes" id="UP000594638"/>
    </source>
</evidence>
<dbReference type="SUPFAM" id="SSF54928">
    <property type="entry name" value="RNA-binding domain, RBD"/>
    <property type="match status" value="1"/>
</dbReference>
<dbReference type="InterPro" id="IPR000504">
    <property type="entry name" value="RRM_dom"/>
</dbReference>
<dbReference type="Gene3D" id="3.10.20.90">
    <property type="entry name" value="Phosphatidylinositol 3-kinase Catalytic Subunit, Chain A, domain 1"/>
    <property type="match status" value="1"/>
</dbReference>
<feature type="domain" description="SURP motif" evidence="11">
    <location>
        <begin position="698"/>
        <end position="740"/>
    </location>
</feature>
<dbReference type="FunFam" id="1.25.40.630:FF:000002">
    <property type="entry name" value="Cleavage stimulating factor 64"/>
    <property type="match status" value="1"/>
</dbReference>
<keyword evidence="13" id="KW-1185">Reference proteome</keyword>
<dbReference type="Pfam" id="PF14304">
    <property type="entry name" value="CSTF_C"/>
    <property type="match status" value="1"/>
</dbReference>
<evidence type="ECO:0000256" key="2">
    <source>
        <dbReference type="ARBA" id="ARBA00022664"/>
    </source>
</evidence>
<dbReference type="Gene3D" id="3.30.70.330">
    <property type="match status" value="1"/>
</dbReference>
<feature type="compositionally biased region" description="Basic and acidic residues" evidence="8">
    <location>
        <begin position="535"/>
        <end position="544"/>
    </location>
</feature>
<dbReference type="Gramene" id="OE9A094558T1">
    <property type="protein sequence ID" value="OE9A094558C1"/>
    <property type="gene ID" value="OE9A094558"/>
</dbReference>
<feature type="compositionally biased region" description="Polar residues" evidence="8">
    <location>
        <begin position="415"/>
        <end position="424"/>
    </location>
</feature>
<dbReference type="InterPro" id="IPR035967">
    <property type="entry name" value="SWAP/Surp_sf"/>
</dbReference>
<comment type="caution">
    <text evidence="12">The sequence shown here is derived from an EMBL/GenBank/DDBJ whole genome shotgun (WGS) entry which is preliminary data.</text>
</comment>
<evidence type="ECO:0000256" key="6">
    <source>
        <dbReference type="ARBA" id="ARBA00023242"/>
    </source>
</evidence>
<dbReference type="SUPFAM" id="SSF109905">
    <property type="entry name" value="Surp module (SWAP domain)"/>
    <property type="match status" value="2"/>
</dbReference>
<feature type="domain" description="Ubiquitin-like" evidence="9">
    <location>
        <begin position="1231"/>
        <end position="1312"/>
    </location>
</feature>